<dbReference type="Pfam" id="PF20128">
    <property type="entry name" value="DUF6518"/>
    <property type="match status" value="1"/>
</dbReference>
<feature type="transmembrane region" description="Helical" evidence="1">
    <location>
        <begin position="68"/>
        <end position="86"/>
    </location>
</feature>
<accession>A0A2T0UL95</accession>
<reference evidence="2 3" key="1">
    <citation type="submission" date="2018-03" db="EMBL/GenBank/DDBJ databases">
        <title>Genomic Encyclopedia of Type Strains, Phase III (KMG-III): the genomes of soil and plant-associated and newly described type strains.</title>
        <authorList>
            <person name="Whitman W."/>
        </authorList>
    </citation>
    <scope>NUCLEOTIDE SEQUENCE [LARGE SCALE GENOMIC DNA]</scope>
    <source>
        <strain evidence="2 3">CGMCC 4.7067</strain>
    </source>
</reference>
<comment type="caution">
    <text evidence="2">The sequence shown here is derived from an EMBL/GenBank/DDBJ whole genome shotgun (WGS) entry which is preliminary data.</text>
</comment>
<keyword evidence="1" id="KW-0472">Membrane</keyword>
<keyword evidence="1" id="KW-1133">Transmembrane helix</keyword>
<feature type="transmembrane region" description="Helical" evidence="1">
    <location>
        <begin position="166"/>
        <end position="184"/>
    </location>
</feature>
<evidence type="ECO:0000256" key="1">
    <source>
        <dbReference type="SAM" id="Phobius"/>
    </source>
</evidence>
<name>A0A2T0UL95_9ACTN</name>
<protein>
    <submittedName>
        <fullName evidence="2">Uncharacterized protein</fullName>
    </submittedName>
</protein>
<organism evidence="2 3">
    <name type="scientific">Glycomyces artemisiae</name>
    <dbReference type="NCBI Taxonomy" id="1076443"/>
    <lineage>
        <taxon>Bacteria</taxon>
        <taxon>Bacillati</taxon>
        <taxon>Actinomycetota</taxon>
        <taxon>Actinomycetes</taxon>
        <taxon>Glycomycetales</taxon>
        <taxon>Glycomycetaceae</taxon>
        <taxon>Glycomyces</taxon>
    </lineage>
</organism>
<dbReference type="OrthoDB" id="3296224at2"/>
<feature type="transmembrane region" description="Helical" evidence="1">
    <location>
        <begin position="191"/>
        <end position="213"/>
    </location>
</feature>
<keyword evidence="3" id="KW-1185">Reference proteome</keyword>
<evidence type="ECO:0000313" key="2">
    <source>
        <dbReference type="EMBL" id="PRY58664.1"/>
    </source>
</evidence>
<dbReference type="AlphaFoldDB" id="A0A2T0UL95"/>
<evidence type="ECO:0000313" key="3">
    <source>
        <dbReference type="Proteomes" id="UP000238176"/>
    </source>
</evidence>
<dbReference type="RefSeq" id="WP_106364724.1">
    <property type="nucleotide sequence ID" value="NZ_PVTJ01000005.1"/>
</dbReference>
<feature type="transmembrane region" description="Helical" evidence="1">
    <location>
        <begin position="98"/>
        <end position="120"/>
    </location>
</feature>
<dbReference type="InterPro" id="IPR045393">
    <property type="entry name" value="DUF6518"/>
</dbReference>
<feature type="transmembrane region" description="Helical" evidence="1">
    <location>
        <begin position="38"/>
        <end position="61"/>
    </location>
</feature>
<sequence length="215" mass="22395">MPEESRTPRPLPLILAVAVAGGVALGAVDLIAQRELPYPWANLANSSAVWAVGAFAVGAWVRAGRWRPAAAGVVLLVVAVEAYYLAATLIQHDDLANLWAPTSLVWMAFGVLAGTVFGTFGAWSRSDTRWRALAGLAALGAVFFAEAGMLLRRLPGTEAQYRADDLATAAIMVVIGLVLIALLGRSWRHRAAASALAVPLAAVGFAGFAMAGYGG</sequence>
<feature type="transmembrane region" description="Helical" evidence="1">
    <location>
        <begin position="132"/>
        <end position="154"/>
    </location>
</feature>
<dbReference type="EMBL" id="PVTJ01000005">
    <property type="protein sequence ID" value="PRY58664.1"/>
    <property type="molecule type" value="Genomic_DNA"/>
</dbReference>
<feature type="transmembrane region" description="Helical" evidence="1">
    <location>
        <begin position="12"/>
        <end position="32"/>
    </location>
</feature>
<dbReference type="Proteomes" id="UP000238176">
    <property type="component" value="Unassembled WGS sequence"/>
</dbReference>
<keyword evidence="1" id="KW-0812">Transmembrane</keyword>
<gene>
    <name evidence="2" type="ORF">B0I28_105379</name>
</gene>
<proteinExistence type="predicted"/>